<dbReference type="Gene3D" id="3.10.10.10">
    <property type="entry name" value="HIV Type 1 Reverse Transcriptase, subunit A, domain 1"/>
    <property type="match status" value="1"/>
</dbReference>
<organism evidence="1 2">
    <name type="scientific">Vitis vinifera</name>
    <name type="common">Grape</name>
    <dbReference type="NCBI Taxonomy" id="29760"/>
    <lineage>
        <taxon>Eukaryota</taxon>
        <taxon>Viridiplantae</taxon>
        <taxon>Streptophyta</taxon>
        <taxon>Embryophyta</taxon>
        <taxon>Tracheophyta</taxon>
        <taxon>Spermatophyta</taxon>
        <taxon>Magnoliopsida</taxon>
        <taxon>eudicotyledons</taxon>
        <taxon>Gunneridae</taxon>
        <taxon>Pentapetalae</taxon>
        <taxon>rosids</taxon>
        <taxon>Vitales</taxon>
        <taxon>Vitaceae</taxon>
        <taxon>Viteae</taxon>
        <taxon>Vitis</taxon>
    </lineage>
</organism>
<evidence type="ECO:0000313" key="1">
    <source>
        <dbReference type="EMBL" id="RVX17599.1"/>
    </source>
</evidence>
<sequence length="219" mass="24847">MENSESLYTNLNDACPKDSFMLPRIDEIVDVISGHMILSFIDAFSGYHQIPMFQPDGEKTAFVTPHGLGASAIDWTDECRRAFNEVKHYLTEPPILSSSQYGEQIYMYLAVSNYALKIKNLYFTSRYPQSNGQTEVINKTILTALKKKLEMAKRKWVDELLGVLWAYQTTPGWPTKTTSYALTYGMEVVIPIEIGMSTTKTIIQGQMDEIMSLESTWIG</sequence>
<protein>
    <recommendedName>
        <fullName evidence="3">Transposon Ty3-I Gag-Pol polyprotein</fullName>
    </recommendedName>
</protein>
<dbReference type="SUPFAM" id="SSF56672">
    <property type="entry name" value="DNA/RNA polymerases"/>
    <property type="match status" value="1"/>
</dbReference>
<comment type="caution">
    <text evidence="1">The sequence shown here is derived from an EMBL/GenBank/DDBJ whole genome shotgun (WGS) entry which is preliminary data.</text>
</comment>
<dbReference type="Gene3D" id="3.30.420.10">
    <property type="entry name" value="Ribonuclease H-like superfamily/Ribonuclease H"/>
    <property type="match status" value="1"/>
</dbReference>
<dbReference type="EMBL" id="QGNW01000013">
    <property type="protein sequence ID" value="RVX17599.1"/>
    <property type="molecule type" value="Genomic_DNA"/>
</dbReference>
<evidence type="ECO:0000313" key="2">
    <source>
        <dbReference type="Proteomes" id="UP000288805"/>
    </source>
</evidence>
<evidence type="ECO:0008006" key="3">
    <source>
        <dbReference type="Google" id="ProtNLM"/>
    </source>
</evidence>
<dbReference type="InterPro" id="IPR043502">
    <property type="entry name" value="DNA/RNA_pol_sf"/>
</dbReference>
<dbReference type="InterPro" id="IPR043128">
    <property type="entry name" value="Rev_trsase/Diguanyl_cyclase"/>
</dbReference>
<gene>
    <name evidence="1" type="ORF">CK203_003667</name>
</gene>
<dbReference type="Proteomes" id="UP000288805">
    <property type="component" value="Unassembled WGS sequence"/>
</dbReference>
<dbReference type="AlphaFoldDB" id="A0A438K8S2"/>
<name>A0A438K8S2_VITVI</name>
<accession>A0A438K8S2</accession>
<proteinExistence type="predicted"/>
<dbReference type="GO" id="GO:0003676">
    <property type="term" value="F:nucleic acid binding"/>
    <property type="evidence" value="ECO:0007669"/>
    <property type="project" value="InterPro"/>
</dbReference>
<dbReference type="InterPro" id="IPR036397">
    <property type="entry name" value="RNaseH_sf"/>
</dbReference>
<dbReference type="PANTHER" id="PTHR48475">
    <property type="entry name" value="RIBONUCLEASE H"/>
    <property type="match status" value="1"/>
</dbReference>
<dbReference type="PANTHER" id="PTHR48475:SF1">
    <property type="entry name" value="RNASE H TYPE-1 DOMAIN-CONTAINING PROTEIN"/>
    <property type="match status" value="1"/>
</dbReference>
<reference evidence="1 2" key="1">
    <citation type="journal article" date="2018" name="PLoS Genet.">
        <title>Population sequencing reveals clonal diversity and ancestral inbreeding in the grapevine cultivar Chardonnay.</title>
        <authorList>
            <person name="Roach M.J."/>
            <person name="Johnson D.L."/>
            <person name="Bohlmann J."/>
            <person name="van Vuuren H.J."/>
            <person name="Jones S.J."/>
            <person name="Pretorius I.S."/>
            <person name="Schmidt S.A."/>
            <person name="Borneman A.R."/>
        </authorList>
    </citation>
    <scope>NUCLEOTIDE SEQUENCE [LARGE SCALE GENOMIC DNA]</scope>
    <source>
        <strain evidence="2">cv. Chardonnay</strain>
        <tissue evidence="1">Leaf</tissue>
    </source>
</reference>
<dbReference type="Gene3D" id="3.30.70.270">
    <property type="match status" value="1"/>
</dbReference>